<dbReference type="AlphaFoldDB" id="A0A1T5HTF4"/>
<evidence type="ECO:0000313" key="2">
    <source>
        <dbReference type="EMBL" id="SKC23892.1"/>
    </source>
</evidence>
<feature type="domain" description="Peptidase S74" evidence="1">
    <location>
        <begin position="40"/>
        <end position="134"/>
    </location>
</feature>
<gene>
    <name evidence="2" type="ORF">SAMN03080601_03177</name>
</gene>
<reference evidence="2 3" key="1">
    <citation type="submission" date="2017-02" db="EMBL/GenBank/DDBJ databases">
        <authorList>
            <person name="Peterson S.W."/>
        </authorList>
    </citation>
    <scope>NUCLEOTIDE SEQUENCE [LARGE SCALE GENOMIC DNA]</scope>
    <source>
        <strain evidence="2 3">DSM 24412</strain>
    </source>
</reference>
<keyword evidence="3" id="KW-1185">Reference proteome</keyword>
<dbReference type="RefSeq" id="WP_159450015.1">
    <property type="nucleotide sequence ID" value="NZ_CP021904.1"/>
</dbReference>
<sequence length="241" mass="26803">MDISAQDPRIWSHSTDRIVFFNTERARFNTIQVASVVQSSDVKYKKNIETINSSLETIRQLRGTSFLWTYQDELKSAGLGNYGFIAQEVEQVIPEIVSTDSLGYKGVDYSAIIPIAVEAIKELSQMVEEQAKEIEVLKAQNNGIATRVSSAEIDDDKAILFSNIPNPFGDKTEISCYLPNSSKSAFLIIYDLNGNQVNRMTVKGTGNVKVTVPASDLKSGMYLYSLIVDGKEIDTKRMIVL</sequence>
<dbReference type="STRING" id="889453.SAMN03080601_03177"/>
<evidence type="ECO:0000313" key="3">
    <source>
        <dbReference type="Proteomes" id="UP000191055"/>
    </source>
</evidence>
<dbReference type="OrthoDB" id="952861at2"/>
<dbReference type="PROSITE" id="PS51688">
    <property type="entry name" value="ICA"/>
    <property type="match status" value="1"/>
</dbReference>
<evidence type="ECO:0000259" key="1">
    <source>
        <dbReference type="PROSITE" id="PS51688"/>
    </source>
</evidence>
<dbReference type="Pfam" id="PF13884">
    <property type="entry name" value="Peptidase_S74"/>
    <property type="match status" value="1"/>
</dbReference>
<dbReference type="InterPro" id="IPR026444">
    <property type="entry name" value="Secre_tail"/>
</dbReference>
<accession>A0A1T5HTF4</accession>
<dbReference type="NCBIfam" id="TIGR04183">
    <property type="entry name" value="Por_Secre_tail"/>
    <property type="match status" value="1"/>
</dbReference>
<name>A0A1T5HTF4_9BACT</name>
<dbReference type="EMBL" id="FUYV01000023">
    <property type="protein sequence ID" value="SKC23892.1"/>
    <property type="molecule type" value="Genomic_DNA"/>
</dbReference>
<dbReference type="Proteomes" id="UP000191055">
    <property type="component" value="Unassembled WGS sequence"/>
</dbReference>
<proteinExistence type="predicted"/>
<dbReference type="InterPro" id="IPR030392">
    <property type="entry name" value="S74_ICA"/>
</dbReference>
<organism evidence="2 3">
    <name type="scientific">Alkalitalea saponilacus</name>
    <dbReference type="NCBI Taxonomy" id="889453"/>
    <lineage>
        <taxon>Bacteria</taxon>
        <taxon>Pseudomonadati</taxon>
        <taxon>Bacteroidota</taxon>
        <taxon>Bacteroidia</taxon>
        <taxon>Marinilabiliales</taxon>
        <taxon>Marinilabiliaceae</taxon>
        <taxon>Alkalitalea</taxon>
    </lineage>
</organism>
<dbReference type="Pfam" id="PF18962">
    <property type="entry name" value="Por_Secre_tail"/>
    <property type="match status" value="1"/>
</dbReference>
<protein>
    <submittedName>
        <fullName evidence="2">Por secretion system C-terminal sorting domain-containing protein</fullName>
    </submittedName>
</protein>